<gene>
    <name evidence="1" type="ORF">DZF91_23190</name>
</gene>
<dbReference type="RefSeq" id="WP_147341297.1">
    <property type="nucleotide sequence ID" value="NZ_QURH01000443.1"/>
</dbReference>
<organism evidence="1 2">
    <name type="scientific">Actinomadura logoneensis</name>
    <dbReference type="NCBI Taxonomy" id="2293572"/>
    <lineage>
        <taxon>Bacteria</taxon>
        <taxon>Bacillati</taxon>
        <taxon>Actinomycetota</taxon>
        <taxon>Actinomycetes</taxon>
        <taxon>Streptosporangiales</taxon>
        <taxon>Thermomonosporaceae</taxon>
        <taxon>Actinomadura</taxon>
    </lineage>
</organism>
<protein>
    <recommendedName>
        <fullName evidence="3">MoaD/ThiS family protein</fullName>
    </recommendedName>
</protein>
<keyword evidence="2" id="KW-1185">Reference proteome</keyword>
<comment type="caution">
    <text evidence="1">The sequence shown here is derived from an EMBL/GenBank/DDBJ whole genome shotgun (WGS) entry which is preliminary data.</text>
</comment>
<name>A0A372JH55_9ACTN</name>
<dbReference type="EMBL" id="QURH01000443">
    <property type="protein sequence ID" value="RFU39290.1"/>
    <property type="molecule type" value="Genomic_DNA"/>
</dbReference>
<sequence>MRISFTALTHEGPRDVVADVDDRATVGGVARALAAGGEGLWADGRMLDPRAPAARELRDGAVVGF</sequence>
<dbReference type="Proteomes" id="UP000261811">
    <property type="component" value="Unassembled WGS sequence"/>
</dbReference>
<accession>A0A372JH55</accession>
<evidence type="ECO:0000313" key="1">
    <source>
        <dbReference type="EMBL" id="RFU39290.1"/>
    </source>
</evidence>
<evidence type="ECO:0008006" key="3">
    <source>
        <dbReference type="Google" id="ProtNLM"/>
    </source>
</evidence>
<feature type="non-terminal residue" evidence="1">
    <location>
        <position position="65"/>
    </location>
</feature>
<proteinExistence type="predicted"/>
<reference evidence="1 2" key="1">
    <citation type="submission" date="2018-08" db="EMBL/GenBank/DDBJ databases">
        <title>Actinomadura jelena sp. nov., a novel Actinomycete isolated from soil in Chad.</title>
        <authorList>
            <person name="Shi L."/>
        </authorList>
    </citation>
    <scope>NUCLEOTIDE SEQUENCE [LARGE SCALE GENOMIC DNA]</scope>
    <source>
        <strain evidence="1 2">NEAU-G17</strain>
    </source>
</reference>
<evidence type="ECO:0000313" key="2">
    <source>
        <dbReference type="Proteomes" id="UP000261811"/>
    </source>
</evidence>
<dbReference type="AlphaFoldDB" id="A0A372JH55"/>